<evidence type="ECO:0000256" key="1">
    <source>
        <dbReference type="SAM" id="Phobius"/>
    </source>
</evidence>
<dbReference type="InterPro" id="IPR042447">
    <property type="entry name" value="Anosmin-1"/>
</dbReference>
<dbReference type="InterPro" id="IPR013783">
    <property type="entry name" value="Ig-like_fold"/>
</dbReference>
<dbReference type="PROSITE" id="PS51390">
    <property type="entry name" value="WAP"/>
    <property type="match status" value="1"/>
</dbReference>
<dbReference type="GO" id="GO:0030182">
    <property type="term" value="P:neuron differentiation"/>
    <property type="evidence" value="ECO:0007669"/>
    <property type="project" value="TreeGrafter"/>
</dbReference>
<feature type="domain" description="WAP" evidence="3">
    <location>
        <begin position="85"/>
        <end position="132"/>
    </location>
</feature>
<dbReference type="GO" id="GO:0030414">
    <property type="term" value="F:peptidase inhibitor activity"/>
    <property type="evidence" value="ECO:0007669"/>
    <property type="project" value="InterPro"/>
</dbReference>
<dbReference type="GO" id="GO:0009986">
    <property type="term" value="C:cell surface"/>
    <property type="evidence" value="ECO:0007669"/>
    <property type="project" value="TreeGrafter"/>
</dbReference>
<dbReference type="Pfam" id="PF00095">
    <property type="entry name" value="WAP"/>
    <property type="match status" value="1"/>
</dbReference>
<evidence type="ECO:0000313" key="4">
    <source>
        <dbReference type="EMBL" id="CAJ0595839.1"/>
    </source>
</evidence>
<keyword evidence="5" id="KW-1185">Reference proteome</keyword>
<accession>A0AA36GPI8</accession>
<dbReference type="InterPro" id="IPR036116">
    <property type="entry name" value="FN3_sf"/>
</dbReference>
<dbReference type="GO" id="GO:0005576">
    <property type="term" value="C:extracellular region"/>
    <property type="evidence" value="ECO:0007669"/>
    <property type="project" value="InterPro"/>
</dbReference>
<dbReference type="EMBL" id="CATQJL010000112">
    <property type="protein sequence ID" value="CAJ0595839.1"/>
    <property type="molecule type" value="Genomic_DNA"/>
</dbReference>
<dbReference type="SUPFAM" id="SSF49265">
    <property type="entry name" value="Fibronectin type III"/>
    <property type="match status" value="2"/>
</dbReference>
<dbReference type="CDD" id="cd00199">
    <property type="entry name" value="WAP"/>
    <property type="match status" value="1"/>
</dbReference>
<gene>
    <name evidence="4" type="ORF">CYNAS_LOCUS7822</name>
</gene>
<name>A0AA36GPI8_CYLNA</name>
<keyword evidence="1" id="KW-0472">Membrane</keyword>
<dbReference type="AlphaFoldDB" id="A0AA36GPI8"/>
<reference evidence="4" key="1">
    <citation type="submission" date="2023-07" db="EMBL/GenBank/DDBJ databases">
        <authorList>
            <consortium name="CYATHOMIX"/>
        </authorList>
    </citation>
    <scope>NUCLEOTIDE SEQUENCE</scope>
    <source>
        <strain evidence="4">N/A</strain>
    </source>
</reference>
<comment type="caution">
    <text evidence="4">The sequence shown here is derived from an EMBL/GenBank/DDBJ whole genome shotgun (WGS) entry which is preliminary data.</text>
</comment>
<evidence type="ECO:0000259" key="2">
    <source>
        <dbReference type="PROSITE" id="PS50853"/>
    </source>
</evidence>
<sequence length="664" mass="74079">MIVQNSVYRVPAAPRLGFAESDQEQRRNLKHHIIQICKDDATCSACTEPCRETFSDANSCKNSACKDTTDGSACEKSCDYLQHIYTEKPGACPKIKNQSNYECTALCHLDGDCPETEKCCSYGCSRQCVLPKGRDPRLLPIPGSISVQERKRKRSIIIRWVMQKLTREQNAANSNLYVVQWRWGLHPEGESMTEWQTVTVRNKPYAILKHLLSPGRYYEFRVGAVSIHGSLGFSQPSQPFKLSKEARAPSSPRDISLGASRLTPIGLWNQIVQWTPPTSDLPIKSYQLSWAVSSPSEANAFEEMMRRRATLTTHEKRSLDEEEEAWGIDGRDRHSVIVPSHTTQSELSGLFPNSVYIVEIHASVDSSEGELHGEKGIIFVRTLNATTSEIVQDPPIDQTGFDLAVPTTTDEDEDETTDDNVDIQTPYFDGELRTTVNWINSRTCSPEKKTFVVTVKRGTCREYQLNQHVDTPVQELRVGECSAAIGGLTFDCDYTLEISEEEIKKTVISTSFSTKSCDVTPAQGALPCLSLATPLFCIVHATVSCHWVRDRGTNADTVIGYRAALSSPVRDDTNITILPPQTREVHYENLVPSTMYTLQIQPITNRGMGKTLSTNFVTHSKILDANVIERFPGGEIIELPLEASAMSLPLFSTFILLFSLIVLL</sequence>
<feature type="transmembrane region" description="Helical" evidence="1">
    <location>
        <begin position="645"/>
        <end position="663"/>
    </location>
</feature>
<dbReference type="InterPro" id="IPR036645">
    <property type="entry name" value="Elafin-like_sf"/>
</dbReference>
<feature type="domain" description="Fibronectin type-III" evidence="2">
    <location>
        <begin position="141"/>
        <end position="246"/>
    </location>
</feature>
<evidence type="ECO:0000259" key="3">
    <source>
        <dbReference type="PROSITE" id="PS51390"/>
    </source>
</evidence>
<dbReference type="CDD" id="cd00063">
    <property type="entry name" value="FN3"/>
    <property type="match status" value="1"/>
</dbReference>
<dbReference type="SUPFAM" id="SSF57256">
    <property type="entry name" value="Elafin-like"/>
    <property type="match status" value="1"/>
</dbReference>
<proteinExistence type="predicted"/>
<dbReference type="PANTHER" id="PTHR14131:SF5">
    <property type="entry name" value="ANOSMIN-1"/>
    <property type="match status" value="1"/>
</dbReference>
<keyword evidence="1" id="KW-1133">Transmembrane helix</keyword>
<organism evidence="4 5">
    <name type="scientific">Cylicocyclus nassatus</name>
    <name type="common">Nematode worm</name>
    <dbReference type="NCBI Taxonomy" id="53992"/>
    <lineage>
        <taxon>Eukaryota</taxon>
        <taxon>Metazoa</taxon>
        <taxon>Ecdysozoa</taxon>
        <taxon>Nematoda</taxon>
        <taxon>Chromadorea</taxon>
        <taxon>Rhabditida</taxon>
        <taxon>Rhabditina</taxon>
        <taxon>Rhabditomorpha</taxon>
        <taxon>Strongyloidea</taxon>
        <taxon>Strongylidae</taxon>
        <taxon>Cylicocyclus</taxon>
    </lineage>
</organism>
<protein>
    <recommendedName>
        <fullName evidence="6">WAP-type 'four-disulfide core</fullName>
    </recommendedName>
</protein>
<dbReference type="InterPro" id="IPR003961">
    <property type="entry name" value="FN3_dom"/>
</dbReference>
<dbReference type="InterPro" id="IPR008197">
    <property type="entry name" value="WAP_dom"/>
</dbReference>
<dbReference type="SMART" id="SM00217">
    <property type="entry name" value="WAP"/>
    <property type="match status" value="1"/>
</dbReference>
<dbReference type="PROSITE" id="PS50853">
    <property type="entry name" value="FN3"/>
    <property type="match status" value="1"/>
</dbReference>
<evidence type="ECO:0000313" key="5">
    <source>
        <dbReference type="Proteomes" id="UP001176961"/>
    </source>
</evidence>
<keyword evidence="1" id="KW-0812">Transmembrane</keyword>
<dbReference type="Gene3D" id="4.10.75.10">
    <property type="entry name" value="Elafin-like"/>
    <property type="match status" value="1"/>
</dbReference>
<dbReference type="PANTHER" id="PTHR14131">
    <property type="entry name" value="ANOSMIN"/>
    <property type="match status" value="1"/>
</dbReference>
<dbReference type="Proteomes" id="UP001176961">
    <property type="component" value="Unassembled WGS sequence"/>
</dbReference>
<dbReference type="Gene3D" id="2.60.40.10">
    <property type="entry name" value="Immunoglobulins"/>
    <property type="match status" value="3"/>
</dbReference>
<dbReference type="SMART" id="SM00060">
    <property type="entry name" value="FN3"/>
    <property type="match status" value="3"/>
</dbReference>
<evidence type="ECO:0008006" key="6">
    <source>
        <dbReference type="Google" id="ProtNLM"/>
    </source>
</evidence>